<feature type="transmembrane region" description="Helical" evidence="1">
    <location>
        <begin position="42"/>
        <end position="61"/>
    </location>
</feature>
<evidence type="ECO:0000313" key="3">
    <source>
        <dbReference type="EMBL" id="TYC46986.1"/>
    </source>
</evidence>
<feature type="transmembrane region" description="Helical" evidence="1">
    <location>
        <begin position="67"/>
        <end position="87"/>
    </location>
</feature>
<feature type="domain" description="SMODS and SLOG-associating 2TM effector" evidence="2">
    <location>
        <begin position="19"/>
        <end position="166"/>
    </location>
</feature>
<keyword evidence="1" id="KW-1133">Transmembrane helix</keyword>
<evidence type="ECO:0000256" key="1">
    <source>
        <dbReference type="SAM" id="Phobius"/>
    </source>
</evidence>
<protein>
    <submittedName>
        <fullName evidence="3">SLATT domain-containing protein</fullName>
    </submittedName>
</protein>
<dbReference type="InterPro" id="IPR040811">
    <property type="entry name" value="SLATT_4"/>
</dbReference>
<evidence type="ECO:0000259" key="2">
    <source>
        <dbReference type="Pfam" id="PF18186"/>
    </source>
</evidence>
<gene>
    <name evidence="3" type="ORF">ESZ47_02250</name>
</gene>
<keyword evidence="1" id="KW-0472">Membrane</keyword>
<accession>A0A6P2CM75</accession>
<dbReference type="NCBIfam" id="NF033632">
    <property type="entry name" value="SLATT_4"/>
    <property type="match status" value="1"/>
</dbReference>
<reference evidence="3 4" key="1">
    <citation type="submission" date="2019-01" db="EMBL/GenBank/DDBJ databases">
        <title>Leuconostoc litchii sp. nov., a novel lactic acid bacterium isolated from lychee.</title>
        <authorList>
            <person name="Wang L.-T."/>
        </authorList>
    </citation>
    <scope>NUCLEOTIDE SEQUENCE [LARGE SCALE GENOMIC DNA]</scope>
    <source>
        <strain evidence="3 4">MB7</strain>
    </source>
</reference>
<proteinExistence type="predicted"/>
<keyword evidence="1" id="KW-0812">Transmembrane</keyword>
<name>A0A6P2CM75_9LACO</name>
<dbReference type="Proteomes" id="UP000442244">
    <property type="component" value="Unassembled WGS sequence"/>
</dbReference>
<dbReference type="OrthoDB" id="2227832at2"/>
<sequence length="188" mass="21389">MSTRAKGLKNALLGAIVSVGWTHKINEKQAEKYMQLDNRWKFIQITTAGLTSTGAVSLLLVDSIWAKVIAAVLGLINFVSSGILKAWDYQKLFQQSKEYANKQFILREKLMDCLRDLAFNNRDIDSINDEWLSLEEERLSLSKLVPATDSKSVQLASNQLKEEEHNVKDTDYSLFIDKEILEALHDIK</sequence>
<dbReference type="RefSeq" id="WP_148604371.1">
    <property type="nucleotide sequence ID" value="NZ_BSUV01000001.1"/>
</dbReference>
<dbReference type="Pfam" id="PF18186">
    <property type="entry name" value="SLATT_4"/>
    <property type="match status" value="1"/>
</dbReference>
<keyword evidence="4" id="KW-1185">Reference proteome</keyword>
<dbReference type="AlphaFoldDB" id="A0A6P2CM75"/>
<evidence type="ECO:0000313" key="4">
    <source>
        <dbReference type="Proteomes" id="UP000442244"/>
    </source>
</evidence>
<comment type="caution">
    <text evidence="3">The sequence shown here is derived from an EMBL/GenBank/DDBJ whole genome shotgun (WGS) entry which is preliminary data.</text>
</comment>
<organism evidence="3 4">
    <name type="scientific">Leuconostoc litchii</name>
    <dbReference type="NCBI Taxonomy" id="1981069"/>
    <lineage>
        <taxon>Bacteria</taxon>
        <taxon>Bacillati</taxon>
        <taxon>Bacillota</taxon>
        <taxon>Bacilli</taxon>
        <taxon>Lactobacillales</taxon>
        <taxon>Lactobacillaceae</taxon>
        <taxon>Leuconostoc</taxon>
    </lineage>
</organism>
<dbReference type="EMBL" id="SDGY01000001">
    <property type="protein sequence ID" value="TYC46986.1"/>
    <property type="molecule type" value="Genomic_DNA"/>
</dbReference>